<organism evidence="1 2">
    <name type="scientific">Klebsiella phage Miami</name>
    <dbReference type="NCBI Taxonomy" id="2767581"/>
    <lineage>
        <taxon>Viruses</taxon>
        <taxon>Duplodnaviria</taxon>
        <taxon>Heunggongvirae</taxon>
        <taxon>Uroviricota</taxon>
        <taxon>Caudoviricetes</taxon>
        <taxon>Chimalliviridae</taxon>
        <taxon>Miamivirus</taxon>
        <taxon>Miamivirus miami</taxon>
    </lineage>
</organism>
<reference evidence="1 2" key="1">
    <citation type="submission" date="2020-07" db="EMBL/GenBank/DDBJ databases">
        <title>Complete genome sequence of Klebsiella pneumoniae phage Miami.</title>
        <authorList>
            <person name="Mora D.A."/>
            <person name="Lessor L."/>
            <person name="Gill J."/>
            <person name="Liu M."/>
        </authorList>
    </citation>
    <scope>NUCLEOTIDE SEQUENCE [LARGE SCALE GENOMIC DNA]</scope>
</reference>
<gene>
    <name evidence="1" type="ORF">CPT_Miami_239</name>
</gene>
<proteinExistence type="predicted"/>
<sequence length="216" mass="25042">MFKKDLSLTQLNDLAAINFLVTVPLEVKLISNLYGEMERIWGQMRDQYGEHLIERNLGGGVKSDGVRDYAEKLTVLVFNSIGSFQRGLSKKTISDKNDEATTLIRRVPAYTDLTNEKLFKIFMINLFGYDEDLIAISFATNDKDRSKLLFRYILNRFDIVRNNPESEELMEGFYPDNFFEIVAERPSDVYQECFAYIVEQGYPVMKALQYYASSLR</sequence>
<protein>
    <submittedName>
        <fullName evidence="1">Uncharacterized protein</fullName>
    </submittedName>
</protein>
<dbReference type="Proteomes" id="UP000662782">
    <property type="component" value="Segment"/>
</dbReference>
<name>A0A873WV62_9CAUD</name>
<dbReference type="EMBL" id="MT701590">
    <property type="protein sequence ID" value="QPB09334.1"/>
    <property type="molecule type" value="Genomic_DNA"/>
</dbReference>
<accession>A0A873WV62</accession>
<keyword evidence="2" id="KW-1185">Reference proteome</keyword>
<evidence type="ECO:0000313" key="2">
    <source>
        <dbReference type="Proteomes" id="UP000662782"/>
    </source>
</evidence>
<evidence type="ECO:0000313" key="1">
    <source>
        <dbReference type="EMBL" id="QPB09334.1"/>
    </source>
</evidence>